<evidence type="ECO:0000256" key="7">
    <source>
        <dbReference type="RuleBase" id="RU362057"/>
    </source>
</evidence>
<dbReference type="Gene3D" id="3.40.50.2000">
    <property type="entry name" value="Glycogen Phosphorylase B"/>
    <property type="match status" value="2"/>
</dbReference>
<keyword evidence="3 6" id="KW-0328">Glycosyltransferase</keyword>
<keyword evidence="4 6" id="KW-0808">Transferase</keyword>
<protein>
    <recommendedName>
        <fullName evidence="7">Glycosyltransferase</fullName>
        <ecNumber evidence="7">2.4.1.-</ecNumber>
    </recommendedName>
</protein>
<dbReference type="PROSITE" id="PS00375">
    <property type="entry name" value="UDPGT"/>
    <property type="match status" value="1"/>
</dbReference>
<dbReference type="GO" id="GO:0080044">
    <property type="term" value="F:quercetin 7-O-glucosyltransferase activity"/>
    <property type="evidence" value="ECO:0007669"/>
    <property type="project" value="TreeGrafter"/>
</dbReference>
<evidence type="ECO:0000256" key="1">
    <source>
        <dbReference type="ARBA" id="ARBA00009995"/>
    </source>
</evidence>
<dbReference type="GO" id="GO:0009636">
    <property type="term" value="P:response to toxic substance"/>
    <property type="evidence" value="ECO:0007669"/>
    <property type="project" value="UniProtKB-KW"/>
</dbReference>
<dbReference type="PANTHER" id="PTHR11926:SF1553">
    <property type="entry name" value="GLYCOSYLTRANSFERASE"/>
    <property type="match status" value="1"/>
</dbReference>
<dbReference type="SUPFAM" id="SSF53756">
    <property type="entry name" value="UDP-Glycosyltransferase/glycogen phosphorylase"/>
    <property type="match status" value="1"/>
</dbReference>
<sequence length="459" mass="51136">MEQQGEIGKKCHILLLPYPAQGHINPLLQFGKRLAYHNLDTTLVNTRFLSNSTKPEPGPVNIECISDGFDLGGMNAAASRQAYFDRLESVGSETLSDLIESLRSRGRPAHVLVYDPFLPWAADVAERSGLRSVAFFTQACAVDIIYRHVWDRQIEPPVTTGPVRFPGLPPLEPSDLPSFVTGSDPVVNPDLLSLVVNQYKNLEKADMVLINSIYELEHEEFDWMKSRLPVKSIGPTVPSTYLDNRIPWDSHYGFNIHTLDTAHYMEWLDSKPRDSVVYVSFGSMASLSPDQTDAVASGLIATKKSFIWVVRTSELAKVPADFIRESAGRGLVVSWCNQLDVLAHVATGCFVTHCGWNSTMESIAFGVPMVGVPQWSDQPTVVKYVEDVWKVGVRARKIDGEDFVRGEEFKRCVEEVMDGERSGEIRENAAKWSKMAKESVSEGGSSDKCIKDFIDQCCK</sequence>
<evidence type="ECO:0000313" key="8">
    <source>
        <dbReference type="EMBL" id="ALQ56955.1"/>
    </source>
</evidence>
<proteinExistence type="evidence at transcript level"/>
<dbReference type="PANTHER" id="PTHR11926">
    <property type="entry name" value="GLUCOSYL/GLUCURONOSYL TRANSFERASES"/>
    <property type="match status" value="1"/>
</dbReference>
<dbReference type="AlphaFoldDB" id="A0A0S3B075"/>
<evidence type="ECO:0000256" key="2">
    <source>
        <dbReference type="ARBA" id="ARBA00022575"/>
    </source>
</evidence>
<comment type="function">
    <text evidence="5">Involved in the detoxification of the Fusarium mycotoxin deoxynivalenol by the transfer of glucose from UDP-D-glucose to the hydroxyl group at C-3, forming deoxynivalenol-3-O-beta-D-glucoside.</text>
</comment>
<gene>
    <name evidence="8" type="primary">UGT74AD5</name>
</gene>
<dbReference type="InterPro" id="IPR035595">
    <property type="entry name" value="UDP_glycos_trans_CS"/>
</dbReference>
<evidence type="ECO:0000256" key="3">
    <source>
        <dbReference type="ARBA" id="ARBA00022676"/>
    </source>
</evidence>
<dbReference type="EC" id="2.4.1.-" evidence="7"/>
<accession>A0A0S3B075</accession>
<name>A0A0S3B075_9ASPA</name>
<dbReference type="Pfam" id="PF00201">
    <property type="entry name" value="UDPGT"/>
    <property type="match status" value="1"/>
</dbReference>
<dbReference type="GO" id="GO:0080043">
    <property type="term" value="F:quercetin 3-O-glucosyltransferase activity"/>
    <property type="evidence" value="ECO:0007669"/>
    <property type="project" value="TreeGrafter"/>
</dbReference>
<keyword evidence="2" id="KW-0216">Detoxification</keyword>
<reference evidence="8" key="1">
    <citation type="journal article" date="2015" name="Front. Plant Sci.">
        <title>Structural characterization of highly glucosylated crocins and regulation of their biosynthesis during flower development in Crocus.</title>
        <authorList>
            <person name="Ahrazem O."/>
            <person name="Rubio-Moraga A."/>
            <person name="Jimeno M.L."/>
            <person name="Gomez-Gomez L."/>
        </authorList>
    </citation>
    <scope>NUCLEOTIDE SEQUENCE</scope>
</reference>
<evidence type="ECO:0000256" key="4">
    <source>
        <dbReference type="ARBA" id="ARBA00022679"/>
    </source>
</evidence>
<dbReference type="EMBL" id="KT728830">
    <property type="protein sequence ID" value="ALQ56955.1"/>
    <property type="molecule type" value="mRNA"/>
</dbReference>
<dbReference type="FunFam" id="3.40.50.2000:FF:000057">
    <property type="entry name" value="Glycosyltransferase"/>
    <property type="match status" value="1"/>
</dbReference>
<comment type="similarity">
    <text evidence="1 6">Belongs to the UDP-glycosyltransferase family.</text>
</comment>
<organism evidence="8">
    <name type="scientific">Crocus ancyrensis</name>
    <dbReference type="NCBI Taxonomy" id="481016"/>
    <lineage>
        <taxon>Eukaryota</taxon>
        <taxon>Viridiplantae</taxon>
        <taxon>Streptophyta</taxon>
        <taxon>Embryophyta</taxon>
        <taxon>Tracheophyta</taxon>
        <taxon>Spermatophyta</taxon>
        <taxon>Magnoliopsida</taxon>
        <taxon>Liliopsida</taxon>
        <taxon>Asparagales</taxon>
        <taxon>Iridaceae</taxon>
        <taxon>Crocoideae</taxon>
        <taxon>Croceae</taxon>
        <taxon>Crocus</taxon>
    </lineage>
</organism>
<dbReference type="InterPro" id="IPR002213">
    <property type="entry name" value="UDP_glucos_trans"/>
</dbReference>
<dbReference type="FunFam" id="3.40.50.2000:FF:000019">
    <property type="entry name" value="Glycosyltransferase"/>
    <property type="match status" value="1"/>
</dbReference>
<evidence type="ECO:0000256" key="6">
    <source>
        <dbReference type="RuleBase" id="RU003718"/>
    </source>
</evidence>
<dbReference type="CDD" id="cd03784">
    <property type="entry name" value="GT1_Gtf-like"/>
    <property type="match status" value="1"/>
</dbReference>
<evidence type="ECO:0000256" key="5">
    <source>
        <dbReference type="ARBA" id="ARBA00058521"/>
    </source>
</evidence>